<sequence length="797" mass="90729">MALNFEKLSKLQRDHSKPKFAQQEIARQLKKRPNDPYLLAWQADNALRLGTKELAVDTLNQLLERKPPITDIDLLCYLYKLSIKEQKYFGKTTQPPASAGQRVLAVWENVAKSIPRSNVRADFWSELCVIAANKDCWDDVRLALANCQKEGFQKSKNVTFSLILASQLSYELQKRIADELQQPFTAQVNLMRDLALARVKLAFTNATKGDQTPVRVQNLKDLRFMAGIYERQSKLSELFELWDKATGPAKELLDNNSHDVLLLKVELLQRQQQWSSLLQLCTNAVHRALEEADILQTQDSLKFLTENAIKVIVIMAEIMRRSDQGHDTEEYKRATDVAQQLADKAKNLPGRSARLTCLILATVLDRKSLLPMCQSYWQEYNHLDACYNDLLLYLREVDEEERKEFLDHISSVSSEAEALSIADDDKEAKKAFQRRANVLRFQYLLTVWSTQTTDADVVEAFVASALKTCKAARGINNEVYYEAGFLAVQALSGYAQRVVSGHHGLQKSSLASRMQYQAAVLAQRLTSGKQGKEQRKLLLYSVQLHVMLGLATIAFELYPHVRVKEMLTDTLSHSLLTRISHILPFESTGGGTKASADNELAHVIGKINKMEKTLSDLICKDKLEDFLYDSALGMLETRQSLLSSMTKHLCIMERRRIARLKGETIDESLELDLSSKSDYTNIRSITTKTKRLRRHLGQARLLHPPQPFAIPFPGLSSKRNPRRVSHATHTAPLLHPRNHNPPPLQRKAPPHNPQTPRPHLHRPLPLPHHTRRTPSLRMPPRRNLDRPQQLHRPPPPP</sequence>
<keyword evidence="3" id="KW-1185">Reference proteome</keyword>
<dbReference type="InterPro" id="IPR019183">
    <property type="entry name" value="NAA25_NatB_aux_su"/>
</dbReference>
<dbReference type="EMBL" id="ML986484">
    <property type="protein sequence ID" value="KAF2280833.1"/>
    <property type="molecule type" value="Genomic_DNA"/>
</dbReference>
<protein>
    <submittedName>
        <fullName evidence="2">Uncharacterized protein</fullName>
    </submittedName>
</protein>
<dbReference type="Pfam" id="PF09797">
    <property type="entry name" value="NatB_MDM20"/>
    <property type="match status" value="1"/>
</dbReference>
<dbReference type="Proteomes" id="UP000800097">
    <property type="component" value="Unassembled WGS sequence"/>
</dbReference>
<evidence type="ECO:0000313" key="2">
    <source>
        <dbReference type="EMBL" id="KAF2280833.1"/>
    </source>
</evidence>
<dbReference type="OrthoDB" id="24670at2759"/>
<evidence type="ECO:0000256" key="1">
    <source>
        <dbReference type="SAM" id="MobiDB-lite"/>
    </source>
</evidence>
<feature type="compositionally biased region" description="Basic residues" evidence="1">
    <location>
        <begin position="758"/>
        <end position="774"/>
    </location>
</feature>
<name>A0A6A6JXN6_WESOR</name>
<feature type="region of interest" description="Disordered" evidence="1">
    <location>
        <begin position="700"/>
        <end position="797"/>
    </location>
</feature>
<dbReference type="GeneID" id="54556393"/>
<dbReference type="AlphaFoldDB" id="A0A6A6JXN6"/>
<feature type="compositionally biased region" description="Pro residues" evidence="1">
    <location>
        <begin position="739"/>
        <end position="756"/>
    </location>
</feature>
<organism evidence="2 3">
    <name type="scientific">Westerdykella ornata</name>
    <dbReference type="NCBI Taxonomy" id="318751"/>
    <lineage>
        <taxon>Eukaryota</taxon>
        <taxon>Fungi</taxon>
        <taxon>Dikarya</taxon>
        <taxon>Ascomycota</taxon>
        <taxon>Pezizomycotina</taxon>
        <taxon>Dothideomycetes</taxon>
        <taxon>Pleosporomycetidae</taxon>
        <taxon>Pleosporales</taxon>
        <taxon>Sporormiaceae</taxon>
        <taxon>Westerdykella</taxon>
    </lineage>
</organism>
<evidence type="ECO:0000313" key="3">
    <source>
        <dbReference type="Proteomes" id="UP000800097"/>
    </source>
</evidence>
<proteinExistence type="predicted"/>
<dbReference type="RefSeq" id="XP_033658370.1">
    <property type="nucleotide sequence ID" value="XM_033803218.1"/>
</dbReference>
<accession>A0A6A6JXN6</accession>
<reference evidence="2" key="1">
    <citation type="journal article" date="2020" name="Stud. Mycol.">
        <title>101 Dothideomycetes genomes: a test case for predicting lifestyles and emergence of pathogens.</title>
        <authorList>
            <person name="Haridas S."/>
            <person name="Albert R."/>
            <person name="Binder M."/>
            <person name="Bloem J."/>
            <person name="Labutti K."/>
            <person name="Salamov A."/>
            <person name="Andreopoulos B."/>
            <person name="Baker S."/>
            <person name="Barry K."/>
            <person name="Bills G."/>
            <person name="Bluhm B."/>
            <person name="Cannon C."/>
            <person name="Castanera R."/>
            <person name="Culley D."/>
            <person name="Daum C."/>
            <person name="Ezra D."/>
            <person name="Gonzalez J."/>
            <person name="Henrissat B."/>
            <person name="Kuo A."/>
            <person name="Liang C."/>
            <person name="Lipzen A."/>
            <person name="Lutzoni F."/>
            <person name="Magnuson J."/>
            <person name="Mondo S."/>
            <person name="Nolan M."/>
            <person name="Ohm R."/>
            <person name="Pangilinan J."/>
            <person name="Park H.-J."/>
            <person name="Ramirez L."/>
            <person name="Alfaro M."/>
            <person name="Sun H."/>
            <person name="Tritt A."/>
            <person name="Yoshinaga Y."/>
            <person name="Zwiers L.-H."/>
            <person name="Turgeon B."/>
            <person name="Goodwin S."/>
            <person name="Spatafora J."/>
            <person name="Crous P."/>
            <person name="Grigoriev I."/>
        </authorList>
    </citation>
    <scope>NUCLEOTIDE SEQUENCE</scope>
    <source>
        <strain evidence="2">CBS 379.55</strain>
    </source>
</reference>
<gene>
    <name evidence="2" type="ORF">EI97DRAFT_9361</name>
</gene>